<keyword evidence="2" id="KW-1133">Transmembrane helix</keyword>
<evidence type="ECO:0000256" key="2">
    <source>
        <dbReference type="SAM" id="Phobius"/>
    </source>
</evidence>
<keyword evidence="2" id="KW-0812">Transmembrane</keyword>
<dbReference type="AlphaFoldDB" id="A0A8X6VN64"/>
<evidence type="ECO:0000313" key="3">
    <source>
        <dbReference type="EMBL" id="GFY19819.1"/>
    </source>
</evidence>
<dbReference type="InterPro" id="IPR051717">
    <property type="entry name" value="MFS_MFSD6"/>
</dbReference>
<dbReference type="PANTHER" id="PTHR16172:SF2">
    <property type="entry name" value="MAJOR FACILITATOR SUPERFAMILY DOMAIN-CONTAINING PROTEIN 6"/>
    <property type="match status" value="1"/>
</dbReference>
<evidence type="ECO:0000256" key="1">
    <source>
        <dbReference type="SAM" id="MobiDB-lite"/>
    </source>
</evidence>
<dbReference type="InterPro" id="IPR036259">
    <property type="entry name" value="MFS_trans_sf"/>
</dbReference>
<dbReference type="Proteomes" id="UP000887159">
    <property type="component" value="Unassembled WGS sequence"/>
</dbReference>
<feature type="transmembrane region" description="Helical" evidence="2">
    <location>
        <begin position="15"/>
        <end position="33"/>
    </location>
</feature>
<feature type="transmembrane region" description="Helical" evidence="2">
    <location>
        <begin position="77"/>
        <end position="97"/>
    </location>
</feature>
<organism evidence="3 4">
    <name type="scientific">Trichonephila clavipes</name>
    <name type="common">Golden silk orbweaver</name>
    <name type="synonym">Nephila clavipes</name>
    <dbReference type="NCBI Taxonomy" id="2585209"/>
    <lineage>
        <taxon>Eukaryota</taxon>
        <taxon>Metazoa</taxon>
        <taxon>Ecdysozoa</taxon>
        <taxon>Arthropoda</taxon>
        <taxon>Chelicerata</taxon>
        <taxon>Arachnida</taxon>
        <taxon>Araneae</taxon>
        <taxon>Araneomorphae</taxon>
        <taxon>Entelegynae</taxon>
        <taxon>Araneoidea</taxon>
        <taxon>Nephilidae</taxon>
        <taxon>Trichonephila</taxon>
    </lineage>
</organism>
<dbReference type="Pfam" id="PF07690">
    <property type="entry name" value="MFS_1"/>
    <property type="match status" value="1"/>
</dbReference>
<name>A0A8X6VN64_TRICX</name>
<accession>A0A8X6VN64</accession>
<dbReference type="GO" id="GO:0022857">
    <property type="term" value="F:transmembrane transporter activity"/>
    <property type="evidence" value="ECO:0007669"/>
    <property type="project" value="InterPro"/>
</dbReference>
<dbReference type="PANTHER" id="PTHR16172">
    <property type="entry name" value="MAJOR FACILITATOR SUPERFAMILY DOMAIN-CONTAINING PROTEIN 6-LIKE"/>
    <property type="match status" value="1"/>
</dbReference>
<sequence>MYNFGLTLMKKNHSFSSGITHAAVWAACCSYITQATPANLRSSAQGVLQGLHHGLGRGCGAVIGGIFVYYFGTQVTFRGYGFASLIVLILFVFINYYKKDKGFSSFQDDQEPDAIVEETAHLAPHGVPSNPMARSLSKQNLRGPRPGINNNEGGYGTSGPNVNSTGGYLGIPDGGGGYAGDGSQNYTSDFNMNKTPLAAPVDAGGALTRRALAAAFNPKGILAQAASPEAAFEYEFIRRDFEAYKEVTGLAHENVSDVLVGPKPKTRLYNPQPENSREVPYDW</sequence>
<feature type="transmembrane region" description="Helical" evidence="2">
    <location>
        <begin position="54"/>
        <end position="71"/>
    </location>
</feature>
<gene>
    <name evidence="3" type="primary">AVEN_205310_1</name>
    <name evidence="3" type="ORF">TNCV_4649891</name>
</gene>
<dbReference type="InterPro" id="IPR011701">
    <property type="entry name" value="MFS"/>
</dbReference>
<dbReference type="SUPFAM" id="SSF103473">
    <property type="entry name" value="MFS general substrate transporter"/>
    <property type="match status" value="1"/>
</dbReference>
<dbReference type="GO" id="GO:0016020">
    <property type="term" value="C:membrane"/>
    <property type="evidence" value="ECO:0007669"/>
    <property type="project" value="TreeGrafter"/>
</dbReference>
<keyword evidence="2" id="KW-0472">Membrane</keyword>
<protein>
    <submittedName>
        <fullName evidence="3">MFS_1_like domain-containing protein</fullName>
    </submittedName>
</protein>
<evidence type="ECO:0000313" key="4">
    <source>
        <dbReference type="Proteomes" id="UP000887159"/>
    </source>
</evidence>
<keyword evidence="4" id="KW-1185">Reference proteome</keyword>
<comment type="caution">
    <text evidence="3">The sequence shown here is derived from an EMBL/GenBank/DDBJ whole genome shotgun (WGS) entry which is preliminary data.</text>
</comment>
<reference evidence="3" key="1">
    <citation type="submission" date="2020-08" db="EMBL/GenBank/DDBJ databases">
        <title>Multicomponent nature underlies the extraordinary mechanical properties of spider dragline silk.</title>
        <authorList>
            <person name="Kono N."/>
            <person name="Nakamura H."/>
            <person name="Mori M."/>
            <person name="Yoshida Y."/>
            <person name="Ohtoshi R."/>
            <person name="Malay A.D."/>
            <person name="Moran D.A.P."/>
            <person name="Tomita M."/>
            <person name="Numata K."/>
            <person name="Arakawa K."/>
        </authorList>
    </citation>
    <scope>NUCLEOTIDE SEQUENCE</scope>
</reference>
<proteinExistence type="predicted"/>
<dbReference type="Gene3D" id="1.20.1250.20">
    <property type="entry name" value="MFS general substrate transporter like domains"/>
    <property type="match status" value="1"/>
</dbReference>
<feature type="region of interest" description="Disordered" evidence="1">
    <location>
        <begin position="263"/>
        <end position="283"/>
    </location>
</feature>
<dbReference type="EMBL" id="BMAU01021353">
    <property type="protein sequence ID" value="GFY19819.1"/>
    <property type="molecule type" value="Genomic_DNA"/>
</dbReference>